<dbReference type="EC" id="2.4.1.267" evidence="4"/>
<keyword evidence="9 13" id="KW-1133">Transmembrane helix</keyword>
<feature type="transmembrane region" description="Helical" evidence="13">
    <location>
        <begin position="464"/>
        <end position="486"/>
    </location>
</feature>
<evidence type="ECO:0000256" key="3">
    <source>
        <dbReference type="ARBA" id="ARBA00008715"/>
    </source>
</evidence>
<accession>A0AAF0EU60</accession>
<feature type="transmembrane region" description="Helical" evidence="13">
    <location>
        <begin position="536"/>
        <end position="557"/>
    </location>
</feature>
<name>A0AAF0EU60_9BASI</name>
<evidence type="ECO:0000313" key="14">
    <source>
        <dbReference type="EMBL" id="WFD34451.1"/>
    </source>
</evidence>
<feature type="transmembrane region" description="Helical" evidence="13">
    <location>
        <begin position="346"/>
        <end position="363"/>
    </location>
</feature>
<feature type="region of interest" description="Disordered" evidence="12">
    <location>
        <begin position="586"/>
        <end position="629"/>
    </location>
</feature>
<dbReference type="InterPro" id="IPR004856">
    <property type="entry name" value="Glyco_trans_ALG6/ALG8"/>
</dbReference>
<comment type="similarity">
    <text evidence="3">Belongs to the ALG6/ALG8 glucosyltransferase family.</text>
</comment>
<feature type="transmembrane region" description="Helical" evidence="13">
    <location>
        <begin position="437"/>
        <end position="458"/>
    </location>
</feature>
<feature type="region of interest" description="Disordered" evidence="12">
    <location>
        <begin position="1"/>
        <end position="105"/>
    </location>
</feature>
<keyword evidence="15" id="KW-1185">Reference proteome</keyword>
<keyword evidence="5 14" id="KW-0328">Glycosyltransferase</keyword>
<evidence type="ECO:0000256" key="9">
    <source>
        <dbReference type="ARBA" id="ARBA00022989"/>
    </source>
</evidence>
<protein>
    <recommendedName>
        <fullName evidence="4">dolichyl-P-Glc:Man9GlcNAc2-PP-dolichol alpha-1,3-glucosyltransferase</fullName>
        <ecNumber evidence="4">2.4.1.267</ecNumber>
    </recommendedName>
    <alternativeName>
        <fullName evidence="11">Dol-P-Glc:Man(9)GlcNAc(2)-PP-Dol alpha-1,3-glucosyltransferase</fullName>
    </alternativeName>
</protein>
<dbReference type="AlphaFoldDB" id="A0AAF0EU60"/>
<evidence type="ECO:0000256" key="10">
    <source>
        <dbReference type="ARBA" id="ARBA00023136"/>
    </source>
</evidence>
<feature type="transmembrane region" description="Helical" evidence="13">
    <location>
        <begin position="670"/>
        <end position="690"/>
    </location>
</feature>
<evidence type="ECO:0000256" key="13">
    <source>
        <dbReference type="SAM" id="Phobius"/>
    </source>
</evidence>
<dbReference type="GO" id="GO:0005789">
    <property type="term" value="C:endoplasmic reticulum membrane"/>
    <property type="evidence" value="ECO:0007669"/>
    <property type="project" value="UniProtKB-SubCell"/>
</dbReference>
<feature type="compositionally biased region" description="Polar residues" evidence="12">
    <location>
        <begin position="46"/>
        <end position="65"/>
    </location>
</feature>
<evidence type="ECO:0000256" key="1">
    <source>
        <dbReference type="ARBA" id="ARBA00004477"/>
    </source>
</evidence>
<feature type="transmembrane region" description="Helical" evidence="13">
    <location>
        <begin position="369"/>
        <end position="385"/>
    </location>
</feature>
<feature type="transmembrane region" description="Helical" evidence="13">
    <location>
        <begin position="750"/>
        <end position="767"/>
    </location>
</feature>
<evidence type="ECO:0000313" key="15">
    <source>
        <dbReference type="Proteomes" id="UP001219933"/>
    </source>
</evidence>
<comment type="pathway">
    <text evidence="2">Protein modification; protein glycosylation.</text>
</comment>
<organism evidence="14 15">
    <name type="scientific">Malassezia cuniculi</name>
    <dbReference type="NCBI Taxonomy" id="948313"/>
    <lineage>
        <taxon>Eukaryota</taxon>
        <taxon>Fungi</taxon>
        <taxon>Dikarya</taxon>
        <taxon>Basidiomycota</taxon>
        <taxon>Ustilaginomycotina</taxon>
        <taxon>Malasseziomycetes</taxon>
        <taxon>Malasseziales</taxon>
        <taxon>Malasseziaceae</taxon>
        <taxon>Malassezia</taxon>
    </lineage>
</organism>
<dbReference type="PANTHER" id="PTHR12413:SF1">
    <property type="entry name" value="DOLICHYL PYROPHOSPHATE MAN9GLCNAC2 ALPHA-1,3-GLUCOSYLTRANSFERASE"/>
    <property type="match status" value="1"/>
</dbReference>
<gene>
    <name evidence="14" type="primary">ALG6</name>
    <name evidence="14" type="ORF">MCUN1_001292</name>
</gene>
<comment type="subcellular location">
    <subcellularLocation>
        <location evidence="1">Endoplasmic reticulum membrane</location>
        <topology evidence="1">Multi-pass membrane protein</topology>
    </subcellularLocation>
</comment>
<dbReference type="Proteomes" id="UP001219933">
    <property type="component" value="Chromosome 2"/>
</dbReference>
<evidence type="ECO:0000256" key="4">
    <source>
        <dbReference type="ARBA" id="ARBA00011937"/>
    </source>
</evidence>
<feature type="transmembrane region" description="Helical" evidence="13">
    <location>
        <begin position="313"/>
        <end position="334"/>
    </location>
</feature>
<keyword evidence="10 13" id="KW-0472">Membrane</keyword>
<dbReference type="PANTHER" id="PTHR12413">
    <property type="entry name" value="DOLICHYL GLYCOSYLTRANSFERASE"/>
    <property type="match status" value="1"/>
</dbReference>
<evidence type="ECO:0000256" key="11">
    <source>
        <dbReference type="ARBA" id="ARBA00032921"/>
    </source>
</evidence>
<evidence type="ECO:0000256" key="2">
    <source>
        <dbReference type="ARBA" id="ARBA00004922"/>
    </source>
</evidence>
<dbReference type="Pfam" id="PF03155">
    <property type="entry name" value="Alg6_Alg8"/>
    <property type="match status" value="3"/>
</dbReference>
<keyword evidence="6 14" id="KW-0808">Transferase</keyword>
<proteinExistence type="inferred from homology"/>
<dbReference type="EMBL" id="CP119878">
    <property type="protein sequence ID" value="WFD34451.1"/>
    <property type="molecule type" value="Genomic_DNA"/>
</dbReference>
<feature type="compositionally biased region" description="Polar residues" evidence="12">
    <location>
        <begin position="608"/>
        <end position="617"/>
    </location>
</feature>
<keyword evidence="8" id="KW-0256">Endoplasmic reticulum</keyword>
<evidence type="ECO:0000256" key="8">
    <source>
        <dbReference type="ARBA" id="ARBA00022824"/>
    </source>
</evidence>
<feature type="compositionally biased region" description="Basic and acidic residues" evidence="12">
    <location>
        <begin position="1"/>
        <end position="15"/>
    </location>
</feature>
<sequence length="855" mass="92160">MSRADPDATELDRAADIPLSVPRWRRRAPESESSLLAPPSVASGATPRSTANTPQKPQPKSSSRASVHGASLGIPQSASSGDVLDWLRSSDSRAPNQDTRRIRAARSVYDDSGSVASASRRYRRRLGDTASLSGRIDDAGSARALSSSSRLRLAEVPEIPQKSWERVAMWRDQANAETRSKRPAPAPPATYTDTPLRAVLRAIAQDSAKSVSVLVVLTALLVRCAVALGSWSGRGTPPMYGDFEAQRHWIEITLHLPTRSWYYFDLGYWGLDYPPLTAWVSLATGYVAGAFSPLVQHFALDSSRGSEAPELVLFMRASVVVLECAVYIPAVVLMLRRRLQGRSMRAQHVALATILLQPALILIDHGHFQYNSVMLGLAAVAFYLLSSPLPNLQALGGGSASGSLQTLLLRTLSQRISTEYVAAAVAFTLSLCFKQMALYYAPAVFAAMFGRCVGLARADPVRGLLLFTGLGAVTLGTAAAVFAPWLRRPSELLQVVHRIFPLARGLFEDKVANVWCFLSVLPVGRFKLRNLFAPEVLAKISLVVTLLAILPSCILLFRASTETTRLEGERDETVTEKVLEKVQKRASSVASMSQRDRSVRSGVLPSARGTQARSQAGSAKDSSRGSDRVSIASGSLISASTWRGGGGTSVRAPAGAAAAAPPPSVSPSPAAVLLPYTLFSSALAFFLFGFQTHEKSILLPLMPLTLLLVGRERAGAGASAAAIATDWEWAVLGNNVAVFSLWPLLLRDGLVLQHWALTVMWNLLIGYRPFTGLRATRNTLVAWIGAGVHAAMLGVHALEAVHLMWPELAAAVFQRYPDLFPVLNVLVATPVLAVLWLWSLRRLVEVSLAAGVIRL</sequence>
<feature type="compositionally biased region" description="Low complexity" evidence="12">
    <location>
        <begin position="31"/>
        <end position="43"/>
    </location>
</feature>
<reference evidence="14" key="1">
    <citation type="submission" date="2023-03" db="EMBL/GenBank/DDBJ databases">
        <title>Mating type loci evolution in Malassezia.</title>
        <authorList>
            <person name="Coelho M.A."/>
        </authorList>
    </citation>
    <scope>NUCLEOTIDE SEQUENCE</scope>
    <source>
        <strain evidence="14">CBS 11721</strain>
    </source>
</reference>
<keyword evidence="7 13" id="KW-0812">Transmembrane</keyword>
<evidence type="ECO:0000256" key="7">
    <source>
        <dbReference type="ARBA" id="ARBA00022692"/>
    </source>
</evidence>
<dbReference type="GO" id="GO:0042281">
    <property type="term" value="F:dolichyl pyrophosphate Man9GlcNAc2 alpha-1,3-glucosyltransferase activity"/>
    <property type="evidence" value="ECO:0007669"/>
    <property type="project" value="UniProtKB-EC"/>
</dbReference>
<feature type="transmembrane region" description="Helical" evidence="13">
    <location>
        <begin position="819"/>
        <end position="838"/>
    </location>
</feature>
<feature type="transmembrane region" description="Helical" evidence="13">
    <location>
        <begin position="779"/>
        <end position="799"/>
    </location>
</feature>
<evidence type="ECO:0000256" key="6">
    <source>
        <dbReference type="ARBA" id="ARBA00022679"/>
    </source>
</evidence>
<evidence type="ECO:0000256" key="12">
    <source>
        <dbReference type="SAM" id="MobiDB-lite"/>
    </source>
</evidence>
<evidence type="ECO:0000256" key="5">
    <source>
        <dbReference type="ARBA" id="ARBA00022676"/>
    </source>
</evidence>
<feature type="transmembrane region" description="Helical" evidence="13">
    <location>
        <begin position="211"/>
        <end position="231"/>
    </location>
</feature>